<evidence type="ECO:0000259" key="10">
    <source>
        <dbReference type="SMART" id="SM00423"/>
    </source>
</evidence>
<evidence type="ECO:0000313" key="11">
    <source>
        <dbReference type="EMBL" id="KNC27457.1"/>
    </source>
</evidence>
<keyword evidence="3 9" id="KW-0732">Signal</keyword>
<organism evidence="11 12">
    <name type="scientific">Lucilia cuprina</name>
    <name type="common">Green bottle fly</name>
    <name type="synonym">Australian sheep blowfly</name>
    <dbReference type="NCBI Taxonomy" id="7375"/>
    <lineage>
        <taxon>Eukaryota</taxon>
        <taxon>Metazoa</taxon>
        <taxon>Ecdysozoa</taxon>
        <taxon>Arthropoda</taxon>
        <taxon>Hexapoda</taxon>
        <taxon>Insecta</taxon>
        <taxon>Pterygota</taxon>
        <taxon>Neoptera</taxon>
        <taxon>Endopterygota</taxon>
        <taxon>Diptera</taxon>
        <taxon>Brachycera</taxon>
        <taxon>Muscomorpha</taxon>
        <taxon>Oestroidea</taxon>
        <taxon>Calliphoridae</taxon>
        <taxon>Luciliinae</taxon>
        <taxon>Lucilia</taxon>
    </lineage>
</organism>
<feature type="region of interest" description="Disordered" evidence="7">
    <location>
        <begin position="459"/>
        <end position="517"/>
    </location>
</feature>
<evidence type="ECO:0000256" key="4">
    <source>
        <dbReference type="ARBA" id="ARBA00022989"/>
    </source>
</evidence>
<dbReference type="Pfam" id="PF01437">
    <property type="entry name" value="PSI"/>
    <property type="match status" value="1"/>
</dbReference>
<dbReference type="OrthoDB" id="6285106at2759"/>
<feature type="chain" id="PRO_5005535820" description="PSI domain-containing protein" evidence="9">
    <location>
        <begin position="25"/>
        <end position="607"/>
    </location>
</feature>
<name>A0A0L0C5D9_LUCCU</name>
<evidence type="ECO:0000256" key="3">
    <source>
        <dbReference type="ARBA" id="ARBA00022729"/>
    </source>
</evidence>
<dbReference type="AlphaFoldDB" id="A0A0L0C5D9"/>
<dbReference type="PANTHER" id="PTHR13055:SF12">
    <property type="entry name" value="LD40707P"/>
    <property type="match status" value="1"/>
</dbReference>
<feature type="domain" description="PSI" evidence="10">
    <location>
        <begin position="399"/>
        <end position="444"/>
    </location>
</feature>
<keyword evidence="5 8" id="KW-0472">Membrane</keyword>
<comment type="caution">
    <text evidence="11">The sequence shown here is derived from an EMBL/GenBank/DDBJ whole genome shotgun (WGS) entry which is preliminary data.</text>
</comment>
<feature type="non-terminal residue" evidence="11">
    <location>
        <position position="607"/>
    </location>
</feature>
<feature type="compositionally biased region" description="Low complexity" evidence="7">
    <location>
        <begin position="467"/>
        <end position="484"/>
    </location>
</feature>
<accession>A0A0L0C5D9</accession>
<keyword evidence="2 8" id="KW-0812">Transmembrane</keyword>
<feature type="compositionally biased region" description="Basic and acidic residues" evidence="7">
    <location>
        <begin position="85"/>
        <end position="94"/>
    </location>
</feature>
<sequence length="607" mass="66978">MAKVGARSIGILTVFLIIYNINLCATNPQYENDKKTQYESVQNTPSPTIATASAQLNATATGSAATPVVVPYSNRPLLGVNGTGQRKDMTDKTTKIASTTIQPDTIKANNDDGSSSSDAKKNLNQYPKKALGSTLGASATLTKTGATVAAGAAVGGGAVAATVAAGVQKEEETEEEKIIDTIDVPENDTLDALKHNNLTVNQTEDHHHYYNSTIVVDKEKADAYWNEIKNMSPNWMLSQSHRRAMTVVLSFDFPFYGHPVRNVTVATGGFIYTGDYVHSWLAATQYIAPLMANFDTSLSNDSYVRLNDTGSSFTVIWENVNLQDKQDVGKFTFSTTLHKNGDIVFTYFSVPIFVNAIQDDKHPVKVVARRKTIYEYHRVNFANAEITNSTIITLKALPTCLQYTDCASCVNHVTAFNCTWCPNLNRCSTGTDRKKQDWLARGCDRNFVTEETFCPAIGQKGNNANQNDNTTSTTVVDGNTTNNSNHKDDSLHPFKPYNPTGLETSSTSTETPFEKSNTDFHTGTQMKSMVDESAERKSMGVTLGVFVPICLVSCALLWILYAYRNPHTRSGQLLIQQQNINYFYNIILTFIKKHKKEKKIRKTTKDT</sequence>
<evidence type="ECO:0000256" key="7">
    <source>
        <dbReference type="SAM" id="MobiDB-lite"/>
    </source>
</evidence>
<keyword evidence="4 8" id="KW-1133">Transmembrane helix</keyword>
<evidence type="ECO:0000256" key="5">
    <source>
        <dbReference type="ARBA" id="ARBA00023136"/>
    </source>
</evidence>
<feature type="compositionally biased region" description="Low complexity" evidence="7">
    <location>
        <begin position="107"/>
        <end position="117"/>
    </location>
</feature>
<keyword evidence="6" id="KW-0325">Glycoprotein</keyword>
<dbReference type="InterPro" id="IPR031152">
    <property type="entry name" value="PLXDC"/>
</dbReference>
<dbReference type="OMA" id="LKAQPTC"/>
<comment type="subcellular location">
    <subcellularLocation>
        <location evidence="1">Membrane</location>
        <topology evidence="1">Single-pass type I membrane protein</topology>
    </subcellularLocation>
</comment>
<evidence type="ECO:0000313" key="12">
    <source>
        <dbReference type="Proteomes" id="UP000037069"/>
    </source>
</evidence>
<dbReference type="SMART" id="SM00423">
    <property type="entry name" value="PSI"/>
    <property type="match status" value="1"/>
</dbReference>
<evidence type="ECO:0000256" key="2">
    <source>
        <dbReference type="ARBA" id="ARBA00022692"/>
    </source>
</evidence>
<evidence type="ECO:0000256" key="8">
    <source>
        <dbReference type="SAM" id="Phobius"/>
    </source>
</evidence>
<feature type="transmembrane region" description="Helical" evidence="8">
    <location>
        <begin position="539"/>
        <end position="561"/>
    </location>
</feature>
<evidence type="ECO:0000256" key="1">
    <source>
        <dbReference type="ARBA" id="ARBA00004479"/>
    </source>
</evidence>
<proteinExistence type="predicted"/>
<dbReference type="InterPro" id="IPR016201">
    <property type="entry name" value="PSI"/>
</dbReference>
<dbReference type="GO" id="GO:0016020">
    <property type="term" value="C:membrane"/>
    <property type="evidence" value="ECO:0007669"/>
    <property type="project" value="UniProtKB-SubCell"/>
</dbReference>
<dbReference type="InterPro" id="IPR002165">
    <property type="entry name" value="Plexin_repeat"/>
</dbReference>
<feature type="region of interest" description="Disordered" evidence="7">
    <location>
        <begin position="79"/>
        <end position="122"/>
    </location>
</feature>
<dbReference type="Proteomes" id="UP000037069">
    <property type="component" value="Unassembled WGS sequence"/>
</dbReference>
<gene>
    <name evidence="11" type="ORF">FF38_06522</name>
</gene>
<dbReference type="Gene3D" id="3.30.1680.10">
    <property type="entry name" value="ligand-binding face of the semaphorins, domain 2"/>
    <property type="match status" value="1"/>
</dbReference>
<evidence type="ECO:0000256" key="6">
    <source>
        <dbReference type="ARBA" id="ARBA00023180"/>
    </source>
</evidence>
<dbReference type="PANTHER" id="PTHR13055">
    <property type="entry name" value="TUMOR ENDOTHELIAL MARKER 7 RELATED"/>
    <property type="match status" value="1"/>
</dbReference>
<feature type="signal peptide" evidence="9">
    <location>
        <begin position="1"/>
        <end position="24"/>
    </location>
</feature>
<keyword evidence="12" id="KW-1185">Reference proteome</keyword>
<protein>
    <recommendedName>
        <fullName evidence="10">PSI domain-containing protein</fullName>
    </recommendedName>
</protein>
<evidence type="ECO:0000256" key="9">
    <source>
        <dbReference type="SAM" id="SignalP"/>
    </source>
</evidence>
<reference evidence="11 12" key="1">
    <citation type="journal article" date="2015" name="Nat. Commun.">
        <title>Lucilia cuprina genome unlocks parasitic fly biology to underpin future interventions.</title>
        <authorList>
            <person name="Anstead C.A."/>
            <person name="Korhonen P.K."/>
            <person name="Young N.D."/>
            <person name="Hall R.S."/>
            <person name="Jex A.R."/>
            <person name="Murali S.C."/>
            <person name="Hughes D.S."/>
            <person name="Lee S.F."/>
            <person name="Perry T."/>
            <person name="Stroehlein A.J."/>
            <person name="Ansell B.R."/>
            <person name="Breugelmans B."/>
            <person name="Hofmann A."/>
            <person name="Qu J."/>
            <person name="Dugan S."/>
            <person name="Lee S.L."/>
            <person name="Chao H."/>
            <person name="Dinh H."/>
            <person name="Han Y."/>
            <person name="Doddapaneni H.V."/>
            <person name="Worley K.C."/>
            <person name="Muzny D.M."/>
            <person name="Ioannidis P."/>
            <person name="Waterhouse R.M."/>
            <person name="Zdobnov E.M."/>
            <person name="James P.J."/>
            <person name="Bagnall N.H."/>
            <person name="Kotze A.C."/>
            <person name="Gibbs R.A."/>
            <person name="Richards S."/>
            <person name="Batterham P."/>
            <person name="Gasser R.B."/>
        </authorList>
    </citation>
    <scope>NUCLEOTIDE SEQUENCE [LARGE SCALE GENOMIC DNA]</scope>
    <source>
        <strain evidence="11 12">LS</strain>
        <tissue evidence="11">Full body</tissue>
    </source>
</reference>
<dbReference type="EMBL" id="JRES01000902">
    <property type="protein sequence ID" value="KNC27457.1"/>
    <property type="molecule type" value="Genomic_DNA"/>
</dbReference>